<dbReference type="Pfam" id="PF05036">
    <property type="entry name" value="SPOR"/>
    <property type="match status" value="1"/>
</dbReference>
<dbReference type="NCBIfam" id="TIGR00413">
    <property type="entry name" value="rlpA"/>
    <property type="match status" value="1"/>
</dbReference>
<evidence type="ECO:0000259" key="8">
    <source>
        <dbReference type="Pfam" id="PF05036"/>
    </source>
</evidence>
<keyword evidence="1" id="KW-0732">Signal</keyword>
<dbReference type="GO" id="GO:0071555">
    <property type="term" value="P:cell wall organization"/>
    <property type="evidence" value="ECO:0007669"/>
    <property type="project" value="UniProtKB-KW"/>
</dbReference>
<keyword evidence="2 4" id="KW-0456">Lyase</keyword>
<dbReference type="SUPFAM" id="SSF50685">
    <property type="entry name" value="Barwin-like endoglucanases"/>
    <property type="match status" value="1"/>
</dbReference>
<dbReference type="CDD" id="cd22268">
    <property type="entry name" value="DPBB_RlpA-like"/>
    <property type="match status" value="1"/>
</dbReference>
<dbReference type="InterPro" id="IPR012997">
    <property type="entry name" value="RplA"/>
</dbReference>
<dbReference type="InterPro" id="IPR007730">
    <property type="entry name" value="SPOR-like_dom"/>
</dbReference>
<dbReference type="InterPro" id="IPR034718">
    <property type="entry name" value="RlpA"/>
</dbReference>
<keyword evidence="3 4" id="KW-0961">Cell wall biogenesis/degradation</keyword>
<dbReference type="GO" id="GO:0008932">
    <property type="term" value="F:lytic endotransglycosylase activity"/>
    <property type="evidence" value="ECO:0007669"/>
    <property type="project" value="UniProtKB-UniRule"/>
</dbReference>
<dbReference type="Pfam" id="PF03330">
    <property type="entry name" value="DPBB_1"/>
    <property type="match status" value="1"/>
</dbReference>
<evidence type="ECO:0000256" key="2">
    <source>
        <dbReference type="ARBA" id="ARBA00023239"/>
    </source>
</evidence>
<comment type="function">
    <text evidence="4">Lytic transglycosylase with a strong preference for naked glycan strands that lack stem peptides.</text>
</comment>
<dbReference type="InterPro" id="IPR009009">
    <property type="entry name" value="RlpA-like_DPBB"/>
</dbReference>
<organism evidence="9">
    <name type="scientific">Telmatobacter sp. DSM 110680</name>
    <dbReference type="NCBI Taxonomy" id="3036704"/>
    <lineage>
        <taxon>Bacteria</taxon>
        <taxon>Pseudomonadati</taxon>
        <taxon>Acidobacteriota</taxon>
        <taxon>Terriglobia</taxon>
        <taxon>Terriglobales</taxon>
        <taxon>Acidobacteriaceae</taxon>
        <taxon>Telmatobacter</taxon>
    </lineage>
</organism>
<sequence>MADVQHANVRRSACLTFLLIAGVGLAGCGHKKQPQPSPTATAPPVYRPSTPSAPSRPSTGGIPVTPVPEGGVTAEDKEFILSHRPIYSEEGSATWYTAPYKGRKAANGQVFSDEALTAAHRTLPMGSLIVVTNLRTRQASSMRISDRGPFVPNKIIDLTIASAKSIGIYRSGTDRVRVDVYETPKPMDVGGRWCVQIGPFLSEHKALKFKEKLLSEYAGSKVIEFAGERSYWVRIRPQGDDRGQAEEMARRLQPDEGVAYLTRLD</sequence>
<dbReference type="RefSeq" id="WP_348262808.1">
    <property type="nucleotide sequence ID" value="NZ_CP121196.1"/>
</dbReference>
<evidence type="ECO:0000259" key="7">
    <source>
        <dbReference type="Pfam" id="PF03330"/>
    </source>
</evidence>
<gene>
    <name evidence="4" type="primary">rlpA</name>
    <name evidence="9" type="ORF">P8935_23830</name>
</gene>
<dbReference type="InterPro" id="IPR036908">
    <property type="entry name" value="RlpA-like_sf"/>
</dbReference>
<proteinExistence type="inferred from homology"/>
<protein>
    <recommendedName>
        <fullName evidence="4">Probable endolytic peptidoglycan transglycosylase RlpA</fullName>
        <ecNumber evidence="4">4.2.2.-</ecNumber>
    </recommendedName>
</protein>
<dbReference type="AlphaFoldDB" id="A0AAU7DIB5"/>
<feature type="compositionally biased region" description="Low complexity" evidence="6">
    <location>
        <begin position="38"/>
        <end position="59"/>
    </location>
</feature>
<evidence type="ECO:0000256" key="3">
    <source>
        <dbReference type="ARBA" id="ARBA00023316"/>
    </source>
</evidence>
<evidence type="ECO:0000313" key="9">
    <source>
        <dbReference type="EMBL" id="XBH17584.1"/>
    </source>
</evidence>
<comment type="similarity">
    <text evidence="4 5">Belongs to the RlpA family.</text>
</comment>
<dbReference type="GO" id="GO:0042834">
    <property type="term" value="F:peptidoglycan binding"/>
    <property type="evidence" value="ECO:0007669"/>
    <property type="project" value="InterPro"/>
</dbReference>
<evidence type="ECO:0000256" key="1">
    <source>
        <dbReference type="ARBA" id="ARBA00022729"/>
    </source>
</evidence>
<evidence type="ECO:0000256" key="5">
    <source>
        <dbReference type="RuleBase" id="RU003495"/>
    </source>
</evidence>
<evidence type="ECO:0000256" key="6">
    <source>
        <dbReference type="SAM" id="MobiDB-lite"/>
    </source>
</evidence>
<dbReference type="PANTHER" id="PTHR34183">
    <property type="entry name" value="ENDOLYTIC PEPTIDOGLYCAN TRANSGLYCOSYLASE RLPA"/>
    <property type="match status" value="1"/>
</dbReference>
<dbReference type="PANTHER" id="PTHR34183:SF8">
    <property type="entry name" value="ENDOLYTIC PEPTIDOGLYCAN TRANSGLYCOSYLASE RLPA-RELATED"/>
    <property type="match status" value="1"/>
</dbReference>
<accession>A0AAU7DIB5</accession>
<dbReference type="HAMAP" id="MF_02071">
    <property type="entry name" value="RlpA"/>
    <property type="match status" value="1"/>
</dbReference>
<dbReference type="InterPro" id="IPR036680">
    <property type="entry name" value="SPOR-like_sf"/>
</dbReference>
<reference evidence="9" key="1">
    <citation type="submission" date="2023-03" db="EMBL/GenBank/DDBJ databases">
        <title>Edaphobacter sp.</title>
        <authorList>
            <person name="Huber K.J."/>
            <person name="Papendorf J."/>
            <person name="Pilke C."/>
            <person name="Bunk B."/>
            <person name="Sproeer C."/>
            <person name="Pester M."/>
        </authorList>
    </citation>
    <scope>NUCLEOTIDE SEQUENCE</scope>
    <source>
        <strain evidence="9">DSM 110680</strain>
    </source>
</reference>
<evidence type="ECO:0000256" key="4">
    <source>
        <dbReference type="HAMAP-Rule" id="MF_02071"/>
    </source>
</evidence>
<dbReference type="EC" id="4.2.2.-" evidence="4"/>
<dbReference type="EMBL" id="CP121196">
    <property type="protein sequence ID" value="XBH17584.1"/>
    <property type="molecule type" value="Genomic_DNA"/>
</dbReference>
<feature type="region of interest" description="Disordered" evidence="6">
    <location>
        <begin position="29"/>
        <end position="71"/>
    </location>
</feature>
<feature type="domain" description="RlpA-like protein double-psi beta-barrel" evidence="7">
    <location>
        <begin position="89"/>
        <end position="177"/>
    </location>
</feature>
<dbReference type="SUPFAM" id="SSF110997">
    <property type="entry name" value="Sporulation related repeat"/>
    <property type="match status" value="1"/>
</dbReference>
<name>A0AAU7DIB5_9BACT</name>
<dbReference type="GO" id="GO:0000270">
    <property type="term" value="P:peptidoglycan metabolic process"/>
    <property type="evidence" value="ECO:0007669"/>
    <property type="project" value="UniProtKB-UniRule"/>
</dbReference>
<feature type="domain" description="SPOR" evidence="8">
    <location>
        <begin position="190"/>
        <end position="255"/>
    </location>
</feature>
<dbReference type="Gene3D" id="2.40.40.10">
    <property type="entry name" value="RlpA-like domain"/>
    <property type="match status" value="1"/>
</dbReference>